<gene>
    <name evidence="2" type="ORF">PBY51_012616</name>
</gene>
<dbReference type="Proteomes" id="UP001346869">
    <property type="component" value="Unassembled WGS sequence"/>
</dbReference>
<proteinExistence type="predicted"/>
<accession>A0AAN7Y3C7</accession>
<reference evidence="2 3" key="1">
    <citation type="journal article" date="2023" name="Genes (Basel)">
        <title>Chromosome-Level Genome Assembly and Circadian Gene Repertoire of the Patagonia Blennie Eleginops maclovinus-The Closest Ancestral Proxy of Antarctic Cryonotothenioids.</title>
        <authorList>
            <person name="Cheng C.C."/>
            <person name="Rivera-Colon A.G."/>
            <person name="Minhas B.F."/>
            <person name="Wilson L."/>
            <person name="Rayamajhi N."/>
            <person name="Vargas-Chacoff L."/>
            <person name="Catchen J.M."/>
        </authorList>
    </citation>
    <scope>NUCLEOTIDE SEQUENCE [LARGE SCALE GENOMIC DNA]</scope>
    <source>
        <strain evidence="2">JMC-PN-2008</strain>
    </source>
</reference>
<organism evidence="2 3">
    <name type="scientific">Eleginops maclovinus</name>
    <name type="common">Patagonian blennie</name>
    <name type="synonym">Eleginus maclovinus</name>
    <dbReference type="NCBI Taxonomy" id="56733"/>
    <lineage>
        <taxon>Eukaryota</taxon>
        <taxon>Metazoa</taxon>
        <taxon>Chordata</taxon>
        <taxon>Craniata</taxon>
        <taxon>Vertebrata</taxon>
        <taxon>Euteleostomi</taxon>
        <taxon>Actinopterygii</taxon>
        <taxon>Neopterygii</taxon>
        <taxon>Teleostei</taxon>
        <taxon>Neoteleostei</taxon>
        <taxon>Acanthomorphata</taxon>
        <taxon>Eupercaria</taxon>
        <taxon>Perciformes</taxon>
        <taxon>Notothenioidei</taxon>
        <taxon>Eleginopidae</taxon>
        <taxon>Eleginops</taxon>
    </lineage>
</organism>
<name>A0AAN7Y3C7_ELEMC</name>
<comment type="caution">
    <text evidence="2">The sequence shown here is derived from an EMBL/GenBank/DDBJ whole genome shotgun (WGS) entry which is preliminary data.</text>
</comment>
<evidence type="ECO:0000313" key="2">
    <source>
        <dbReference type="EMBL" id="KAK5871875.1"/>
    </source>
</evidence>
<protein>
    <submittedName>
        <fullName evidence="2">Uncharacterized protein</fullName>
    </submittedName>
</protein>
<feature type="region of interest" description="Disordered" evidence="1">
    <location>
        <begin position="377"/>
        <end position="416"/>
    </location>
</feature>
<sequence length="416" mass="46758">MSSSFKLDPVSEKPRDHVSLVDMGLIWRLATPTPEDRESQKRDDSEYHWGDYLDKICSMIFSRHANAYLIILVNDKYDLPLSIKEHDCRATKHPKGPNVFPKPGDRFPGAAEFNQLMVDSGNTVRLQKPPKEQLKRQMGQVQSDIIYCEGETSTNLSTGVANGDYVFRHPEADTMLLSAYAKVRASKYTGPVVLDSEDTDVYVQAAYVLEQVRGDLLIKRKHVLINCHAMLSEEVADIIIPLHVITGSDHTSGFYGHGKKKVLEKVKINSEARDLLGRVGESLELKHEVRANMKTFVLSIIYAESADVSCGQARVSKWHKLKSKCSIHLQPDDDSLNLHMERTNYLTYCKLHYNLQDHPSPIGHGWELVNGKCRPVHHTLPPLPQQLTPPDCSDESSSDDERSHGGDSTDSDGESF</sequence>
<dbReference type="AlphaFoldDB" id="A0AAN7Y3C7"/>
<keyword evidence="3" id="KW-1185">Reference proteome</keyword>
<reference evidence="2 3" key="2">
    <citation type="journal article" date="2023" name="Mol. Biol. Evol.">
        <title>Genomics of Secondarily Temperate Adaptation in the Only Non-Antarctic Icefish.</title>
        <authorList>
            <person name="Rivera-Colon A.G."/>
            <person name="Rayamajhi N."/>
            <person name="Minhas B.F."/>
            <person name="Madrigal G."/>
            <person name="Bilyk K.T."/>
            <person name="Yoon V."/>
            <person name="Hune M."/>
            <person name="Gregory S."/>
            <person name="Cheng C.H.C."/>
            <person name="Catchen J.M."/>
        </authorList>
    </citation>
    <scope>NUCLEOTIDE SEQUENCE [LARGE SCALE GENOMIC DNA]</scope>
    <source>
        <strain evidence="2">JMC-PN-2008</strain>
    </source>
</reference>
<evidence type="ECO:0000256" key="1">
    <source>
        <dbReference type="SAM" id="MobiDB-lite"/>
    </source>
</evidence>
<evidence type="ECO:0000313" key="3">
    <source>
        <dbReference type="Proteomes" id="UP001346869"/>
    </source>
</evidence>
<dbReference type="EMBL" id="JAUZQC010000004">
    <property type="protein sequence ID" value="KAK5871875.1"/>
    <property type="molecule type" value="Genomic_DNA"/>
</dbReference>